<name>A0A6J8EM54_MYTCO</name>
<protein>
    <recommendedName>
        <fullName evidence="1">BTB domain-containing protein</fullName>
    </recommendedName>
</protein>
<dbReference type="CDD" id="cd18292">
    <property type="entry name" value="BTB_POZ_BTBD17"/>
    <property type="match status" value="1"/>
</dbReference>
<dbReference type="CDD" id="cd18493">
    <property type="entry name" value="BACK_BTBD17"/>
    <property type="match status" value="1"/>
</dbReference>
<dbReference type="InterPro" id="IPR051481">
    <property type="entry name" value="BTB-POZ/Galectin-3-binding"/>
</dbReference>
<evidence type="ECO:0000313" key="2">
    <source>
        <dbReference type="EMBL" id="CAC5421689.1"/>
    </source>
</evidence>
<dbReference type="PANTHER" id="PTHR24410:SF41">
    <property type="entry name" value="HL07962P"/>
    <property type="match status" value="1"/>
</dbReference>
<feature type="domain" description="BTB" evidence="1">
    <location>
        <begin position="38"/>
        <end position="108"/>
    </location>
</feature>
<organism evidence="2 3">
    <name type="scientific">Mytilus coruscus</name>
    <name type="common">Sea mussel</name>
    <dbReference type="NCBI Taxonomy" id="42192"/>
    <lineage>
        <taxon>Eukaryota</taxon>
        <taxon>Metazoa</taxon>
        <taxon>Spiralia</taxon>
        <taxon>Lophotrochozoa</taxon>
        <taxon>Mollusca</taxon>
        <taxon>Bivalvia</taxon>
        <taxon>Autobranchia</taxon>
        <taxon>Pteriomorphia</taxon>
        <taxon>Mytilida</taxon>
        <taxon>Mytiloidea</taxon>
        <taxon>Mytilidae</taxon>
        <taxon>Mytilinae</taxon>
        <taxon>Mytilus</taxon>
    </lineage>
</organism>
<dbReference type="Pfam" id="PF23651">
    <property type="entry name" value="TRAF_BTBD17"/>
    <property type="match status" value="1"/>
</dbReference>
<dbReference type="SUPFAM" id="SSF54695">
    <property type="entry name" value="POZ domain"/>
    <property type="match status" value="1"/>
</dbReference>
<dbReference type="InterPro" id="IPR011705">
    <property type="entry name" value="BACK"/>
</dbReference>
<sequence length="472" mass="53881">MGSIKVPKLDLEEFGHQVDNSTSTIQRLYQLYCDPVLSDLQLIVGQKSYYAHKLILSISSDVFKTMLTSPTWPEAYTDKIYLEEEPQCGLVFEDFLQYLYTGKIHLSHTSVLPVIILADKYNISDLSAVCVEYMCNHLIAPRTESCVLSWLNYSVMCNHRNLEKVCESYITANFQYVMETDEFLTISSDLLLKFLKSSDIVITSEISLYQYAMKWVEKNILPSIKPETYSPENLNLLKQIVSAIRQCLMSREDLLILQNGTKQIAEYLHKVTGVSCFPETNSEEYQNLKSPVSTLIKTTEHNTSPRIYTCDAWCTEIRVPNVNEVQPGEILGAFYSTPSSFNADSDESWDWHIDLYPRGVLFRGCMMIGHYGNHSIDEVIYERVRLAISSNSSDCRSVKVTVLVYGLQNGVEYVVKAITKTCLFTAEHVIHHVNDLVAFSDLESKQSPFLLGEHHNEFKIKIIIRPFSSLIT</sequence>
<accession>A0A6J8EM54</accession>
<dbReference type="SMART" id="SM00225">
    <property type="entry name" value="BTB"/>
    <property type="match status" value="1"/>
</dbReference>
<dbReference type="InterPro" id="IPR056184">
    <property type="entry name" value="TRAF_BTBD17"/>
</dbReference>
<dbReference type="PROSITE" id="PS50097">
    <property type="entry name" value="BTB"/>
    <property type="match status" value="1"/>
</dbReference>
<dbReference type="SMART" id="SM00875">
    <property type="entry name" value="BACK"/>
    <property type="match status" value="1"/>
</dbReference>
<dbReference type="OrthoDB" id="2359033at2759"/>
<dbReference type="Gene3D" id="3.30.710.10">
    <property type="entry name" value="Potassium Channel Kv1.1, Chain A"/>
    <property type="match status" value="1"/>
</dbReference>
<evidence type="ECO:0000259" key="1">
    <source>
        <dbReference type="PROSITE" id="PS50097"/>
    </source>
</evidence>
<dbReference type="EMBL" id="CACVKT020009374">
    <property type="protein sequence ID" value="CAC5421689.1"/>
    <property type="molecule type" value="Genomic_DNA"/>
</dbReference>
<dbReference type="Pfam" id="PF07707">
    <property type="entry name" value="BACK"/>
    <property type="match status" value="1"/>
</dbReference>
<dbReference type="Gene3D" id="1.25.40.420">
    <property type="match status" value="1"/>
</dbReference>
<proteinExistence type="predicted"/>
<keyword evidence="3" id="KW-1185">Reference proteome</keyword>
<gene>
    <name evidence="2" type="ORF">MCOR_53781</name>
</gene>
<evidence type="ECO:0000313" key="3">
    <source>
        <dbReference type="Proteomes" id="UP000507470"/>
    </source>
</evidence>
<dbReference type="InterPro" id="IPR011333">
    <property type="entry name" value="SKP1/BTB/POZ_sf"/>
</dbReference>
<dbReference type="Proteomes" id="UP000507470">
    <property type="component" value="Unassembled WGS sequence"/>
</dbReference>
<dbReference type="Pfam" id="PF00651">
    <property type="entry name" value="BTB"/>
    <property type="match status" value="1"/>
</dbReference>
<dbReference type="PANTHER" id="PTHR24410">
    <property type="entry name" value="HL07962P-RELATED"/>
    <property type="match status" value="1"/>
</dbReference>
<dbReference type="AlphaFoldDB" id="A0A6J8EM54"/>
<dbReference type="InterPro" id="IPR000210">
    <property type="entry name" value="BTB/POZ_dom"/>
</dbReference>
<reference evidence="2 3" key="1">
    <citation type="submission" date="2020-06" db="EMBL/GenBank/DDBJ databases">
        <authorList>
            <person name="Li R."/>
            <person name="Bekaert M."/>
        </authorList>
    </citation>
    <scope>NUCLEOTIDE SEQUENCE [LARGE SCALE GENOMIC DNA]</scope>
    <source>
        <strain evidence="3">wild</strain>
    </source>
</reference>